<dbReference type="OrthoDB" id="547031at2759"/>
<dbReference type="CDD" id="cd17039">
    <property type="entry name" value="Ubl_ubiquitin_like"/>
    <property type="match status" value="1"/>
</dbReference>
<dbReference type="Pfam" id="PF22782">
    <property type="entry name" value="SDE2"/>
    <property type="match status" value="1"/>
</dbReference>
<evidence type="ECO:0000313" key="11">
    <source>
        <dbReference type="EMBL" id="KAF9961545.1"/>
    </source>
</evidence>
<dbReference type="GO" id="GO:0005634">
    <property type="term" value="C:nucleus"/>
    <property type="evidence" value="ECO:0007669"/>
    <property type="project" value="UniProtKB-SubCell"/>
</dbReference>
<evidence type="ECO:0000256" key="6">
    <source>
        <dbReference type="ARBA" id="ARBA00023187"/>
    </source>
</evidence>
<dbReference type="Proteomes" id="UP000749646">
    <property type="component" value="Unassembled WGS sequence"/>
</dbReference>
<dbReference type="PANTHER" id="PTHR12786">
    <property type="entry name" value="SPLICING FACTOR SF3A-RELATED"/>
    <property type="match status" value="1"/>
</dbReference>
<evidence type="ECO:0000256" key="2">
    <source>
        <dbReference type="ARBA" id="ARBA00004496"/>
    </source>
</evidence>
<feature type="region of interest" description="Disordered" evidence="9">
    <location>
        <begin position="349"/>
        <end position="430"/>
    </location>
</feature>
<comment type="similarity">
    <text evidence="3">Belongs to the SDE2 family.</text>
</comment>
<feature type="compositionally biased region" description="Basic and acidic residues" evidence="9">
    <location>
        <begin position="349"/>
        <end position="367"/>
    </location>
</feature>
<dbReference type="GO" id="GO:0006397">
    <property type="term" value="P:mRNA processing"/>
    <property type="evidence" value="ECO:0007669"/>
    <property type="project" value="UniProtKB-KW"/>
</dbReference>
<evidence type="ECO:0000256" key="5">
    <source>
        <dbReference type="ARBA" id="ARBA00022664"/>
    </source>
</evidence>
<dbReference type="EMBL" id="JAAAHW010006410">
    <property type="protein sequence ID" value="KAF9961545.1"/>
    <property type="molecule type" value="Genomic_DNA"/>
</dbReference>
<keyword evidence="12" id="KW-1185">Reference proteome</keyword>
<name>A0A9P6J4H0_9FUNG</name>
<evidence type="ECO:0000256" key="8">
    <source>
        <dbReference type="ARBA" id="ARBA00023306"/>
    </source>
</evidence>
<organism evidence="11 12">
    <name type="scientific">Modicella reniformis</name>
    <dbReference type="NCBI Taxonomy" id="1440133"/>
    <lineage>
        <taxon>Eukaryota</taxon>
        <taxon>Fungi</taxon>
        <taxon>Fungi incertae sedis</taxon>
        <taxon>Mucoromycota</taxon>
        <taxon>Mortierellomycotina</taxon>
        <taxon>Mortierellomycetes</taxon>
        <taxon>Mortierellales</taxon>
        <taxon>Mortierellaceae</taxon>
        <taxon>Modicella</taxon>
    </lineage>
</organism>
<dbReference type="GO" id="GO:0005737">
    <property type="term" value="C:cytoplasm"/>
    <property type="evidence" value="ECO:0007669"/>
    <property type="project" value="UniProtKB-SubCell"/>
</dbReference>
<keyword evidence="4" id="KW-0963">Cytoplasm</keyword>
<reference evidence="11" key="1">
    <citation type="journal article" date="2020" name="Fungal Divers.">
        <title>Resolving the Mortierellaceae phylogeny through synthesis of multi-gene phylogenetics and phylogenomics.</title>
        <authorList>
            <person name="Vandepol N."/>
            <person name="Liber J."/>
            <person name="Desiro A."/>
            <person name="Na H."/>
            <person name="Kennedy M."/>
            <person name="Barry K."/>
            <person name="Grigoriev I.V."/>
            <person name="Miller A.N."/>
            <person name="O'Donnell K."/>
            <person name="Stajich J.E."/>
            <person name="Bonito G."/>
        </authorList>
    </citation>
    <scope>NUCLEOTIDE SEQUENCE</scope>
    <source>
        <strain evidence="11">MES-2147</strain>
    </source>
</reference>
<protein>
    <recommendedName>
        <fullName evidence="10">SDE2-like domain-containing protein</fullName>
    </recommendedName>
</protein>
<dbReference type="InterPro" id="IPR053822">
    <property type="entry name" value="SDE2-like_dom"/>
</dbReference>
<evidence type="ECO:0000256" key="4">
    <source>
        <dbReference type="ARBA" id="ARBA00022490"/>
    </source>
</evidence>
<comment type="subcellular location">
    <subcellularLocation>
        <location evidence="2">Cytoplasm</location>
    </subcellularLocation>
    <subcellularLocation>
        <location evidence="1">Nucleus</location>
    </subcellularLocation>
</comment>
<evidence type="ECO:0000256" key="1">
    <source>
        <dbReference type="ARBA" id="ARBA00004123"/>
    </source>
</evidence>
<feature type="compositionally biased region" description="Low complexity" evidence="9">
    <location>
        <begin position="407"/>
        <end position="422"/>
    </location>
</feature>
<feature type="compositionally biased region" description="Acidic residues" evidence="9">
    <location>
        <begin position="377"/>
        <end position="402"/>
    </location>
</feature>
<feature type="domain" description="SDE2-like" evidence="10">
    <location>
        <begin position="235"/>
        <end position="338"/>
    </location>
</feature>
<evidence type="ECO:0000313" key="12">
    <source>
        <dbReference type="Proteomes" id="UP000749646"/>
    </source>
</evidence>
<keyword evidence="6" id="KW-0508">mRNA splicing</keyword>
<keyword evidence="5" id="KW-0507">mRNA processing</keyword>
<evidence type="ECO:0000259" key="10">
    <source>
        <dbReference type="Pfam" id="PF22782"/>
    </source>
</evidence>
<comment type="caution">
    <text evidence="11">The sequence shown here is derived from an EMBL/GenBank/DDBJ whole genome shotgun (WGS) entry which is preliminary data.</text>
</comment>
<evidence type="ECO:0000256" key="7">
    <source>
        <dbReference type="ARBA" id="ARBA00023242"/>
    </source>
</evidence>
<feature type="non-terminal residue" evidence="11">
    <location>
        <position position="430"/>
    </location>
</feature>
<keyword evidence="8" id="KW-0131">Cell cycle</keyword>
<accession>A0A9P6J4H0</accession>
<dbReference type="PANTHER" id="PTHR12786:SF1">
    <property type="entry name" value="SPLICING REGULATOR SDE2"/>
    <property type="match status" value="1"/>
</dbReference>
<dbReference type="InterPro" id="IPR051421">
    <property type="entry name" value="RNA_Proc_DNA_Dmg_Regulator"/>
</dbReference>
<dbReference type="GO" id="GO:0008380">
    <property type="term" value="P:RNA splicing"/>
    <property type="evidence" value="ECO:0007669"/>
    <property type="project" value="UniProtKB-KW"/>
</dbReference>
<keyword evidence="7" id="KW-0539">Nucleus</keyword>
<evidence type="ECO:0000256" key="3">
    <source>
        <dbReference type="ARBA" id="ARBA00008726"/>
    </source>
</evidence>
<gene>
    <name evidence="11" type="ORF">BGZ65_010522</name>
</gene>
<evidence type="ECO:0000256" key="9">
    <source>
        <dbReference type="SAM" id="MobiDB-lite"/>
    </source>
</evidence>
<dbReference type="AlphaFoldDB" id="A0A9P6J4H0"/>
<proteinExistence type="inferred from homology"/>
<sequence length="430" mass="47775">LSSDLQRDDEENNIGDADEKTSKTGSYFLTLLTCALMKLMTLRSQQKLNVTSDFPGSSVLRSAAQQLSREFQKHFRNGTLELYDKRRRFRPKGIQRTGYALRSSIRCDGFRVQLLAYKVKELNGIRYKRYPESVLPNRLMSVVAEAIVSVFGANPLAITFPESSSPSLLDLKQHLFDLYHIPIEDQRIQTAGGLSLSTGNNDDDDKVLLFDESGSTSNGIQPKIKCFGLSGRLSGGKGGFGSMLRAQGGRMSSQKSTNTDACRDLSGRRIKTVNEAKKMAEYMQKEPERERAKKESLKRKIEEKLELAERPTRKHRFEDSKFFDEAEEQVEEVKNAVAEAIKKAGTVDVKGKGKAKEVIVEKKEKKPVAKSLGMWDDMSDYESSEGEEEDEEEEGESGDSDVAEVPSVGSSSSTSSSSSRSAKTSKAKGK</sequence>